<feature type="region of interest" description="Disordered" evidence="1">
    <location>
        <begin position="1"/>
        <end position="206"/>
    </location>
</feature>
<evidence type="ECO:0000313" key="2">
    <source>
        <dbReference type="EMBL" id="CAA9403161.1"/>
    </source>
</evidence>
<reference evidence="2" key="1">
    <citation type="submission" date="2020-02" db="EMBL/GenBank/DDBJ databases">
        <authorList>
            <person name="Meier V. D."/>
        </authorList>
    </citation>
    <scope>NUCLEOTIDE SEQUENCE</scope>
    <source>
        <strain evidence="2">AVDCRST_MAG51</strain>
    </source>
</reference>
<protein>
    <submittedName>
        <fullName evidence="2">Uncharacterized protein</fullName>
    </submittedName>
</protein>
<dbReference type="AlphaFoldDB" id="A0A6J4P0S4"/>
<feature type="compositionally biased region" description="Basic and acidic residues" evidence="1">
    <location>
        <begin position="293"/>
        <end position="305"/>
    </location>
</feature>
<feature type="compositionally biased region" description="Low complexity" evidence="1">
    <location>
        <begin position="25"/>
        <end position="38"/>
    </location>
</feature>
<feature type="region of interest" description="Disordered" evidence="1">
    <location>
        <begin position="274"/>
        <end position="305"/>
    </location>
</feature>
<feature type="region of interest" description="Disordered" evidence="1">
    <location>
        <begin position="321"/>
        <end position="344"/>
    </location>
</feature>
<accession>A0A6J4P0S4</accession>
<gene>
    <name evidence="2" type="ORF">AVDCRST_MAG51-1005</name>
</gene>
<feature type="non-terminal residue" evidence="2">
    <location>
        <position position="402"/>
    </location>
</feature>
<feature type="compositionally biased region" description="Low complexity" evidence="1">
    <location>
        <begin position="126"/>
        <end position="135"/>
    </location>
</feature>
<dbReference type="EMBL" id="CADCUX010000240">
    <property type="protein sequence ID" value="CAA9403161.1"/>
    <property type="molecule type" value="Genomic_DNA"/>
</dbReference>
<feature type="compositionally biased region" description="Low complexity" evidence="1">
    <location>
        <begin position="46"/>
        <end position="71"/>
    </location>
</feature>
<feature type="compositionally biased region" description="Basic residues" evidence="1">
    <location>
        <begin position="185"/>
        <end position="195"/>
    </location>
</feature>
<feature type="compositionally biased region" description="Pro residues" evidence="1">
    <location>
        <begin position="1"/>
        <end position="11"/>
    </location>
</feature>
<organism evidence="2">
    <name type="scientific">uncultured Ramlibacter sp</name>
    <dbReference type="NCBI Taxonomy" id="260755"/>
    <lineage>
        <taxon>Bacteria</taxon>
        <taxon>Pseudomonadati</taxon>
        <taxon>Pseudomonadota</taxon>
        <taxon>Betaproteobacteria</taxon>
        <taxon>Burkholderiales</taxon>
        <taxon>Comamonadaceae</taxon>
        <taxon>Ramlibacter</taxon>
        <taxon>environmental samples</taxon>
    </lineage>
</organism>
<feature type="compositionally biased region" description="Basic residues" evidence="1">
    <location>
        <begin position="104"/>
        <end position="114"/>
    </location>
</feature>
<feature type="non-terminal residue" evidence="2">
    <location>
        <position position="1"/>
    </location>
</feature>
<sequence length="402" mass="41090">AIPGFVPPPGRRQPGRAVRRATEPGRGAADRGAGAGLRAGRDRLAGRGADAAVPAAVDPAGPAGRPAAAPRPDGRRRTVAGLVPGGPARDAAHGRHVDPAAGRGRVRRRGRNRGLQRGGAGPGPCPGAARGARARQWPDRAGAQRRLRGGAGVGRCARGLAGRPHGVRDRAGPVGNRGGADAAHRRAGAPGRRRAPPPAAGDAGGRAVRLAARAPASDGADRPGLEHLLVRAAGRVRALRVAGAGTRIRCGGHHARRLRCGDGAGVAAGAPPGVGHAVRAGDPVRARGVGTGRGRDGADPGRAECGARGRVVLPVRRRADHLDHHHDHAAPERDAGRDAGPRRCRVPHRECRRTSGWRGAGRTGRRRLGRGGLPLAGLRRLRAAGRHHSGVTRHLAAAPARL</sequence>
<name>A0A6J4P0S4_9BURK</name>
<proteinExistence type="predicted"/>
<evidence type="ECO:0000256" key="1">
    <source>
        <dbReference type="SAM" id="MobiDB-lite"/>
    </source>
</evidence>
<feature type="compositionally biased region" description="Low complexity" evidence="1">
    <location>
        <begin position="154"/>
        <end position="163"/>
    </location>
</feature>